<dbReference type="AlphaFoldDB" id="A0A177TGG0"/>
<dbReference type="Proteomes" id="UP000836402">
    <property type="component" value="Unassembled WGS sequence"/>
</dbReference>
<dbReference type="EMBL" id="CAJHJG010001914">
    <property type="protein sequence ID" value="CAD6915753.1"/>
    <property type="molecule type" value="Genomic_DNA"/>
</dbReference>
<protein>
    <submittedName>
        <fullName evidence="3">Uncharacterized protein</fullName>
    </submittedName>
</protein>
<comment type="caution">
    <text evidence="3">The sequence shown here is derived from an EMBL/GenBank/DDBJ whole genome shotgun (WGS) entry which is preliminary data.</text>
</comment>
<sequence length="79" mass="8298">MQFFSTLLALAAIASSALAASNVPSETNCGGRGYSSDDIAIAINTAVRDAQSGNYPDMCWTGSTLHSFTWLTASHGFHI</sequence>
<feature type="chain" id="PRO_5044550123" evidence="1">
    <location>
        <begin position="20"/>
        <end position="79"/>
    </location>
</feature>
<evidence type="ECO:0000256" key="1">
    <source>
        <dbReference type="SAM" id="SignalP"/>
    </source>
</evidence>
<dbReference type="EMBL" id="LWDD02001898">
    <property type="protein sequence ID" value="KAE8244007.1"/>
    <property type="molecule type" value="Genomic_DNA"/>
</dbReference>
<gene>
    <name evidence="3" type="ORF">A4X03_0g7638</name>
    <name evidence="2" type="ORF">JKIAZH3_G3497</name>
</gene>
<keyword evidence="5" id="KW-1185">Reference proteome</keyword>
<proteinExistence type="predicted"/>
<reference evidence="3" key="2">
    <citation type="journal article" date="2019" name="IMA Fungus">
        <title>Genome sequencing and comparison of five Tilletia species to identify candidate genes for the detection of regulated species infecting wheat.</title>
        <authorList>
            <person name="Nguyen H.D.T."/>
            <person name="Sultana T."/>
            <person name="Kesanakurti P."/>
            <person name="Hambleton S."/>
        </authorList>
    </citation>
    <scope>NUCLEOTIDE SEQUENCE</scope>
    <source>
        <strain evidence="3">DAOMC 238032</strain>
    </source>
</reference>
<evidence type="ECO:0000313" key="5">
    <source>
        <dbReference type="Proteomes" id="UP000836402"/>
    </source>
</evidence>
<evidence type="ECO:0000313" key="4">
    <source>
        <dbReference type="Proteomes" id="UP000077671"/>
    </source>
</evidence>
<reference evidence="2" key="3">
    <citation type="submission" date="2020-10" db="EMBL/GenBank/DDBJ databases">
        <authorList>
            <person name="Sedaghatjoo S."/>
        </authorList>
    </citation>
    <scope>NUCLEOTIDE SEQUENCE</scope>
    <source>
        <strain evidence="2">AZH3</strain>
    </source>
</reference>
<reference evidence="3" key="1">
    <citation type="submission" date="2016-04" db="EMBL/GenBank/DDBJ databases">
        <authorList>
            <person name="Nguyen H.D."/>
            <person name="Kesanakurti P."/>
            <person name="Cullis J."/>
            <person name="Levesque C.A."/>
            <person name="Hambleton S."/>
        </authorList>
    </citation>
    <scope>NUCLEOTIDE SEQUENCE</scope>
    <source>
        <strain evidence="3">DAOMC 238032</strain>
    </source>
</reference>
<name>A0A177TGG0_9BASI</name>
<dbReference type="Proteomes" id="UP000077671">
    <property type="component" value="Unassembled WGS sequence"/>
</dbReference>
<accession>A0A177TGG0</accession>
<feature type="signal peptide" evidence="1">
    <location>
        <begin position="1"/>
        <end position="19"/>
    </location>
</feature>
<evidence type="ECO:0000313" key="2">
    <source>
        <dbReference type="EMBL" id="CAD6915753.1"/>
    </source>
</evidence>
<keyword evidence="1" id="KW-0732">Signal</keyword>
<organism evidence="3 4">
    <name type="scientific">Tilletia caries</name>
    <name type="common">wheat bunt fungus</name>
    <dbReference type="NCBI Taxonomy" id="13290"/>
    <lineage>
        <taxon>Eukaryota</taxon>
        <taxon>Fungi</taxon>
        <taxon>Dikarya</taxon>
        <taxon>Basidiomycota</taxon>
        <taxon>Ustilaginomycotina</taxon>
        <taxon>Exobasidiomycetes</taxon>
        <taxon>Tilletiales</taxon>
        <taxon>Tilletiaceae</taxon>
        <taxon>Tilletia</taxon>
    </lineage>
</organism>
<evidence type="ECO:0000313" key="3">
    <source>
        <dbReference type="EMBL" id="KAE8244007.1"/>
    </source>
</evidence>